<keyword evidence="2" id="KW-1185">Reference proteome</keyword>
<name>K5WCM7_PHACS</name>
<dbReference type="EMBL" id="JH930471">
    <property type="protein sequence ID" value="EKM57010.1"/>
    <property type="molecule type" value="Genomic_DNA"/>
</dbReference>
<dbReference type="InParanoid" id="K5WCM7"/>
<evidence type="ECO:0000313" key="1">
    <source>
        <dbReference type="EMBL" id="EKM57010.1"/>
    </source>
</evidence>
<dbReference type="HOGENOM" id="CLU_2923391_0_0_1"/>
<dbReference type="RefSeq" id="XP_007394839.1">
    <property type="nucleotide sequence ID" value="XM_007394777.1"/>
</dbReference>
<protein>
    <submittedName>
        <fullName evidence="1">Uncharacterized protein</fullName>
    </submittedName>
</protein>
<evidence type="ECO:0000313" key="2">
    <source>
        <dbReference type="Proteomes" id="UP000008370"/>
    </source>
</evidence>
<dbReference type="AlphaFoldDB" id="K5WCM7"/>
<dbReference type="Proteomes" id="UP000008370">
    <property type="component" value="Unassembled WGS sequence"/>
</dbReference>
<dbReference type="GeneID" id="18911003"/>
<proteinExistence type="predicted"/>
<sequence>MTVSVSSLFPVGWQILTNDVLTGTLDKDNFQEYLSKLAWLAARAASLMCATTLAGKESPDI</sequence>
<organism evidence="1 2">
    <name type="scientific">Phanerochaete carnosa (strain HHB-10118-sp)</name>
    <name type="common">White-rot fungus</name>
    <name type="synonym">Peniophora carnosa</name>
    <dbReference type="NCBI Taxonomy" id="650164"/>
    <lineage>
        <taxon>Eukaryota</taxon>
        <taxon>Fungi</taxon>
        <taxon>Dikarya</taxon>
        <taxon>Basidiomycota</taxon>
        <taxon>Agaricomycotina</taxon>
        <taxon>Agaricomycetes</taxon>
        <taxon>Polyporales</taxon>
        <taxon>Phanerochaetaceae</taxon>
        <taxon>Phanerochaete</taxon>
    </lineage>
</organism>
<gene>
    <name evidence="1" type="ORF">PHACADRAFT_194585</name>
</gene>
<accession>K5WCM7</accession>
<reference evidence="1 2" key="1">
    <citation type="journal article" date="2012" name="BMC Genomics">
        <title>Comparative genomics of the white-rot fungi, Phanerochaete carnosa and P. chrysosporium, to elucidate the genetic basis of the distinct wood types they colonize.</title>
        <authorList>
            <person name="Suzuki H."/>
            <person name="MacDonald J."/>
            <person name="Syed K."/>
            <person name="Salamov A."/>
            <person name="Hori C."/>
            <person name="Aerts A."/>
            <person name="Henrissat B."/>
            <person name="Wiebenga A."/>
            <person name="vanKuyk P.A."/>
            <person name="Barry K."/>
            <person name="Lindquist E."/>
            <person name="LaButti K."/>
            <person name="Lapidus A."/>
            <person name="Lucas S."/>
            <person name="Coutinho P."/>
            <person name="Gong Y."/>
            <person name="Samejima M."/>
            <person name="Mahadevan R."/>
            <person name="Abou-Zaid M."/>
            <person name="de Vries R.P."/>
            <person name="Igarashi K."/>
            <person name="Yadav J.S."/>
            <person name="Grigoriev I.V."/>
            <person name="Master E.R."/>
        </authorList>
    </citation>
    <scope>NUCLEOTIDE SEQUENCE [LARGE SCALE GENOMIC DNA]</scope>
    <source>
        <strain evidence="1 2">HHB-10118-sp</strain>
    </source>
</reference>
<dbReference type="KEGG" id="pco:PHACADRAFT_194585"/>